<dbReference type="KEGG" id="nsm:JO391_09800"/>
<dbReference type="EMBL" id="CP069370">
    <property type="protein sequence ID" value="QYZ71753.1"/>
    <property type="molecule type" value="Genomic_DNA"/>
</dbReference>
<protein>
    <submittedName>
        <fullName evidence="2">Uncharacterized protein</fullName>
    </submittedName>
</protein>
<dbReference type="RefSeq" id="WP_220664349.1">
    <property type="nucleotide sequence ID" value="NZ_CP069370.1"/>
</dbReference>
<reference evidence="2" key="1">
    <citation type="submission" date="2021-02" db="EMBL/GenBank/DDBJ databases">
        <title>Rhodobacter shimadae sp. nov., an aerobic anoxygenic phototrophic bacterium isolated from a hot spring.</title>
        <authorList>
            <person name="Muramatsu S."/>
            <person name="Haruta S."/>
            <person name="Hirose S."/>
            <person name="Hanada S."/>
        </authorList>
    </citation>
    <scope>NUCLEOTIDE SEQUENCE</scope>
    <source>
        <strain evidence="2">N10</strain>
    </source>
</reference>
<proteinExistence type="predicted"/>
<evidence type="ECO:0000313" key="2">
    <source>
        <dbReference type="EMBL" id="QYZ71753.1"/>
    </source>
</evidence>
<dbReference type="AlphaFoldDB" id="A0A8G0ZZB3"/>
<organism evidence="2 3">
    <name type="scientific">Neotabrizicola shimadae</name>
    <dbReference type="NCBI Taxonomy" id="2807096"/>
    <lineage>
        <taxon>Bacteria</taxon>
        <taxon>Pseudomonadati</taxon>
        <taxon>Pseudomonadota</taxon>
        <taxon>Alphaproteobacteria</taxon>
        <taxon>Rhodobacterales</taxon>
        <taxon>Paracoccaceae</taxon>
        <taxon>Neotabrizicola</taxon>
    </lineage>
</organism>
<dbReference type="Proteomes" id="UP000826300">
    <property type="component" value="Chromosome"/>
</dbReference>
<sequence>MRSDVPEDLLVRAPLVRSSPFLYCIPAHTHALMRFRVHSVTVAEVAIYEGSGVTVDTETTEDLSPASGAGGETGPLRRVPQSQIDVVRTWEGAPPDEPVYYSSVETYRKLHSMALARYGMRWTPSWDEGLDLPEIDPGPAMDPPRETRITDAELERLRRRMMEAHPDHGGTNEDFEAAYAAYEAARQQRAAES</sequence>
<accession>A0A8G0ZZB3</accession>
<evidence type="ECO:0000313" key="3">
    <source>
        <dbReference type="Proteomes" id="UP000826300"/>
    </source>
</evidence>
<name>A0A8G0ZZB3_9RHOB</name>
<feature type="region of interest" description="Disordered" evidence="1">
    <location>
        <begin position="57"/>
        <end position="77"/>
    </location>
</feature>
<evidence type="ECO:0000256" key="1">
    <source>
        <dbReference type="SAM" id="MobiDB-lite"/>
    </source>
</evidence>
<keyword evidence="3" id="KW-1185">Reference proteome</keyword>
<gene>
    <name evidence="2" type="ORF">JO391_09800</name>
</gene>